<organism evidence="2 3">
    <name type="scientific">candidate division MSBL1 archaeon SCGC-AAA259J03</name>
    <dbReference type="NCBI Taxonomy" id="1698269"/>
    <lineage>
        <taxon>Archaea</taxon>
        <taxon>Methanobacteriati</taxon>
        <taxon>Methanobacteriota</taxon>
        <taxon>candidate division MSBL1</taxon>
    </lineage>
</organism>
<evidence type="ECO:0000313" key="3">
    <source>
        <dbReference type="Proteomes" id="UP000070257"/>
    </source>
</evidence>
<dbReference type="AlphaFoldDB" id="A0A656YVP8"/>
<protein>
    <submittedName>
        <fullName evidence="2">Uncharacterized protein</fullName>
    </submittedName>
</protein>
<evidence type="ECO:0000256" key="1">
    <source>
        <dbReference type="SAM" id="MobiDB-lite"/>
    </source>
</evidence>
<proteinExistence type="predicted"/>
<gene>
    <name evidence="2" type="ORF">AKJ39_03910</name>
</gene>
<accession>A0A656YVP8</accession>
<sequence length="86" mass="9302">MPIFPALTVSFPFPRRGGSERNVPPRPAQLTFGNCDREGTGERDASIPPSPGSARRAAELEENPTSLPVSLRSRQSRPPFLTPCDG</sequence>
<dbReference type="EMBL" id="LHXT01000073">
    <property type="protein sequence ID" value="KXA96947.1"/>
    <property type="molecule type" value="Genomic_DNA"/>
</dbReference>
<comment type="caution">
    <text evidence="2">The sequence shown here is derived from an EMBL/GenBank/DDBJ whole genome shotgun (WGS) entry which is preliminary data.</text>
</comment>
<name>A0A656YVP8_9EURY</name>
<evidence type="ECO:0000313" key="2">
    <source>
        <dbReference type="EMBL" id="KXA96947.1"/>
    </source>
</evidence>
<keyword evidence="3" id="KW-1185">Reference proteome</keyword>
<reference evidence="2 3" key="1">
    <citation type="journal article" date="2016" name="Sci. Rep.">
        <title>Metabolic traits of an uncultured archaeal lineage -MSBL1- from brine pools of the Red Sea.</title>
        <authorList>
            <person name="Mwirichia R."/>
            <person name="Alam I."/>
            <person name="Rashid M."/>
            <person name="Vinu M."/>
            <person name="Ba-Alawi W."/>
            <person name="Anthony Kamau A."/>
            <person name="Kamanda Ngugi D."/>
            <person name="Goker M."/>
            <person name="Klenk H.P."/>
            <person name="Bajic V."/>
            <person name="Stingl U."/>
        </authorList>
    </citation>
    <scope>NUCLEOTIDE SEQUENCE [LARGE SCALE GENOMIC DNA]</scope>
    <source>
        <strain evidence="2">SCGC-AAA259J03</strain>
    </source>
</reference>
<feature type="region of interest" description="Disordered" evidence="1">
    <location>
        <begin position="1"/>
        <end position="86"/>
    </location>
</feature>
<dbReference type="Proteomes" id="UP000070257">
    <property type="component" value="Unassembled WGS sequence"/>
</dbReference>
<feature type="compositionally biased region" description="Basic and acidic residues" evidence="1">
    <location>
        <begin position="35"/>
        <end position="45"/>
    </location>
</feature>